<evidence type="ECO:0000256" key="6">
    <source>
        <dbReference type="ARBA" id="ARBA00022759"/>
    </source>
</evidence>
<dbReference type="InterPro" id="IPR023091">
    <property type="entry name" value="MetalPrtase_cat_dom_sf_prd"/>
</dbReference>
<evidence type="ECO:0000313" key="11">
    <source>
        <dbReference type="Proteomes" id="UP000001683"/>
    </source>
</evidence>
<evidence type="ECO:0000256" key="7">
    <source>
        <dbReference type="ARBA" id="ARBA00022801"/>
    </source>
</evidence>
<evidence type="ECO:0000256" key="5">
    <source>
        <dbReference type="ARBA" id="ARBA00022723"/>
    </source>
</evidence>
<accession>B2A1X8</accession>
<keyword evidence="6 9" id="KW-0255">Endonuclease</keyword>
<dbReference type="Pfam" id="PF02130">
    <property type="entry name" value="YbeY"/>
    <property type="match status" value="1"/>
</dbReference>
<keyword evidence="8 9" id="KW-0862">Zinc</keyword>
<dbReference type="NCBIfam" id="TIGR00043">
    <property type="entry name" value="rRNA maturation RNase YbeY"/>
    <property type="match status" value="1"/>
</dbReference>
<dbReference type="PROSITE" id="PS01306">
    <property type="entry name" value="UPF0054"/>
    <property type="match status" value="1"/>
</dbReference>
<dbReference type="eggNOG" id="COG0319">
    <property type="taxonomic scope" value="Bacteria"/>
</dbReference>
<comment type="similarity">
    <text evidence="1 9">Belongs to the endoribonuclease YbeY family.</text>
</comment>
<gene>
    <name evidence="9" type="primary">ybeY</name>
    <name evidence="10" type="ordered locus">Nther_1200</name>
</gene>
<reference evidence="10 11" key="1">
    <citation type="submission" date="2008-04" db="EMBL/GenBank/DDBJ databases">
        <title>Complete sequence of chromosome of Natranaerobius thermophilus JW/NM-WN-LF.</title>
        <authorList>
            <consortium name="US DOE Joint Genome Institute"/>
            <person name="Copeland A."/>
            <person name="Lucas S."/>
            <person name="Lapidus A."/>
            <person name="Glavina del Rio T."/>
            <person name="Dalin E."/>
            <person name="Tice H."/>
            <person name="Bruce D."/>
            <person name="Goodwin L."/>
            <person name="Pitluck S."/>
            <person name="Chertkov O."/>
            <person name="Brettin T."/>
            <person name="Detter J.C."/>
            <person name="Han C."/>
            <person name="Kuske C.R."/>
            <person name="Schmutz J."/>
            <person name="Larimer F."/>
            <person name="Land M."/>
            <person name="Hauser L."/>
            <person name="Kyrpides N."/>
            <person name="Lykidis A."/>
            <person name="Mesbah N.M."/>
            <person name="Wiegel J."/>
        </authorList>
    </citation>
    <scope>NUCLEOTIDE SEQUENCE [LARGE SCALE GENOMIC DNA]</scope>
    <source>
        <strain evidence="11">ATCC BAA-1301 / DSM 18059 / JW/NM-WN-LF</strain>
    </source>
</reference>
<reference evidence="10 11" key="2">
    <citation type="journal article" date="2011" name="J. Bacteriol.">
        <title>Complete genome sequence of the anaerobic, halophilic alkalithermophile Natranaerobius thermophilus JW/NM-WN-LF.</title>
        <authorList>
            <person name="Zhao B."/>
            <person name="Mesbah N.M."/>
            <person name="Dalin E."/>
            <person name="Goodwin L."/>
            <person name="Nolan M."/>
            <person name="Pitluck S."/>
            <person name="Chertkov O."/>
            <person name="Brettin T.S."/>
            <person name="Han J."/>
            <person name="Larimer F.W."/>
            <person name="Land M.L."/>
            <person name="Hauser L."/>
            <person name="Kyrpides N."/>
            <person name="Wiegel J."/>
        </authorList>
    </citation>
    <scope>NUCLEOTIDE SEQUENCE [LARGE SCALE GENOMIC DNA]</scope>
    <source>
        <strain evidence="11">ATCC BAA-1301 / DSM 18059 / JW/NM-WN-LF</strain>
    </source>
</reference>
<dbReference type="FunCoup" id="B2A1X8">
    <property type="interactions" value="347"/>
</dbReference>
<evidence type="ECO:0000256" key="3">
    <source>
        <dbReference type="ARBA" id="ARBA00022552"/>
    </source>
</evidence>
<dbReference type="STRING" id="457570.Nther_1200"/>
<dbReference type="GO" id="GO:0005737">
    <property type="term" value="C:cytoplasm"/>
    <property type="evidence" value="ECO:0007669"/>
    <property type="project" value="UniProtKB-SubCell"/>
</dbReference>
<evidence type="ECO:0000256" key="2">
    <source>
        <dbReference type="ARBA" id="ARBA00022517"/>
    </source>
</evidence>
<comment type="function">
    <text evidence="9">Single strand-specific metallo-endoribonuclease involved in late-stage 70S ribosome quality control and in maturation of the 3' terminus of the 16S rRNA.</text>
</comment>
<dbReference type="GO" id="GO:0006364">
    <property type="term" value="P:rRNA processing"/>
    <property type="evidence" value="ECO:0007669"/>
    <property type="project" value="UniProtKB-UniRule"/>
</dbReference>
<dbReference type="EC" id="3.1.-.-" evidence="9"/>
<dbReference type="GO" id="GO:0004521">
    <property type="term" value="F:RNA endonuclease activity"/>
    <property type="evidence" value="ECO:0007669"/>
    <property type="project" value="UniProtKB-UniRule"/>
</dbReference>
<keyword evidence="2 9" id="KW-0690">Ribosome biogenesis</keyword>
<dbReference type="Gene3D" id="3.40.390.30">
    <property type="entry name" value="Metalloproteases ('zincins'), catalytic domain"/>
    <property type="match status" value="1"/>
</dbReference>
<keyword evidence="9" id="KW-0963">Cytoplasm</keyword>
<comment type="cofactor">
    <cofactor evidence="9">
        <name>Zn(2+)</name>
        <dbReference type="ChEBI" id="CHEBI:29105"/>
    </cofactor>
    <text evidence="9">Binds 1 zinc ion.</text>
</comment>
<keyword evidence="7 9" id="KW-0378">Hydrolase</keyword>
<dbReference type="PANTHER" id="PTHR46986">
    <property type="entry name" value="ENDORIBONUCLEASE YBEY, CHLOROPLASTIC"/>
    <property type="match status" value="1"/>
</dbReference>
<feature type="binding site" evidence="9">
    <location>
        <position position="103"/>
    </location>
    <ligand>
        <name>Zn(2+)</name>
        <dbReference type="ChEBI" id="CHEBI:29105"/>
        <note>catalytic</note>
    </ligand>
</feature>
<dbReference type="AlphaFoldDB" id="B2A1X8"/>
<dbReference type="GO" id="GO:0004222">
    <property type="term" value="F:metalloendopeptidase activity"/>
    <property type="evidence" value="ECO:0007669"/>
    <property type="project" value="InterPro"/>
</dbReference>
<keyword evidence="3 9" id="KW-0698">rRNA processing</keyword>
<dbReference type="GO" id="GO:0008270">
    <property type="term" value="F:zinc ion binding"/>
    <property type="evidence" value="ECO:0007669"/>
    <property type="project" value="UniProtKB-UniRule"/>
</dbReference>
<dbReference type="HAMAP" id="MF_00009">
    <property type="entry name" value="Endoribonucl_YbeY"/>
    <property type="match status" value="1"/>
</dbReference>
<evidence type="ECO:0000256" key="1">
    <source>
        <dbReference type="ARBA" id="ARBA00010875"/>
    </source>
</evidence>
<protein>
    <recommendedName>
        <fullName evidence="9">Endoribonuclease YbeY</fullName>
        <ecNumber evidence="9">3.1.-.-</ecNumber>
    </recommendedName>
</protein>
<dbReference type="HOGENOM" id="CLU_106710_3_0_9"/>
<dbReference type="SUPFAM" id="SSF55486">
    <property type="entry name" value="Metalloproteases ('zincins'), catalytic domain"/>
    <property type="match status" value="1"/>
</dbReference>
<feature type="binding site" evidence="9">
    <location>
        <position position="107"/>
    </location>
    <ligand>
        <name>Zn(2+)</name>
        <dbReference type="ChEBI" id="CHEBI:29105"/>
        <note>catalytic</note>
    </ligand>
</feature>
<proteinExistence type="inferred from homology"/>
<keyword evidence="11" id="KW-1185">Reference proteome</keyword>
<sequence length="141" mass="16165">MLTKIVETTLQKVKKEIANSPGEVGLMIVDAETIKELNRDYRNQYKSTDVLSFPQYQEDDLVERDSDDYLLLGDIVISESAVLDQADKYGHSIERELAFLFLHGLLHLLGYDHEKEEAQSEEESMFVLQEEILSSLGITRQ</sequence>
<organism evidence="10 11">
    <name type="scientific">Natranaerobius thermophilus (strain ATCC BAA-1301 / DSM 18059 / JW/NM-WN-LF)</name>
    <dbReference type="NCBI Taxonomy" id="457570"/>
    <lineage>
        <taxon>Bacteria</taxon>
        <taxon>Bacillati</taxon>
        <taxon>Bacillota</taxon>
        <taxon>Clostridia</taxon>
        <taxon>Natranaerobiales</taxon>
        <taxon>Natranaerobiaceae</taxon>
        <taxon>Natranaerobius</taxon>
    </lineage>
</organism>
<dbReference type="KEGG" id="nth:Nther_1200"/>
<feature type="binding site" evidence="9">
    <location>
        <position position="113"/>
    </location>
    <ligand>
        <name>Zn(2+)</name>
        <dbReference type="ChEBI" id="CHEBI:29105"/>
        <note>catalytic</note>
    </ligand>
</feature>
<evidence type="ECO:0000313" key="10">
    <source>
        <dbReference type="EMBL" id="ACB84783.1"/>
    </source>
</evidence>
<dbReference type="EMBL" id="CP001034">
    <property type="protein sequence ID" value="ACB84783.1"/>
    <property type="molecule type" value="Genomic_DNA"/>
</dbReference>
<keyword evidence="5 9" id="KW-0479">Metal-binding</keyword>
<evidence type="ECO:0000256" key="9">
    <source>
        <dbReference type="HAMAP-Rule" id="MF_00009"/>
    </source>
</evidence>
<comment type="subcellular location">
    <subcellularLocation>
        <location evidence="9">Cytoplasm</location>
    </subcellularLocation>
</comment>
<dbReference type="PANTHER" id="PTHR46986:SF1">
    <property type="entry name" value="ENDORIBONUCLEASE YBEY, CHLOROPLASTIC"/>
    <property type="match status" value="1"/>
</dbReference>
<evidence type="ECO:0000256" key="8">
    <source>
        <dbReference type="ARBA" id="ARBA00022833"/>
    </source>
</evidence>
<dbReference type="InParanoid" id="B2A1X8"/>
<name>B2A1X8_NATTJ</name>
<evidence type="ECO:0000256" key="4">
    <source>
        <dbReference type="ARBA" id="ARBA00022722"/>
    </source>
</evidence>
<dbReference type="InterPro" id="IPR002036">
    <property type="entry name" value="YbeY"/>
</dbReference>
<dbReference type="Proteomes" id="UP000001683">
    <property type="component" value="Chromosome"/>
</dbReference>
<keyword evidence="4 9" id="KW-0540">Nuclease</keyword>
<dbReference type="InterPro" id="IPR020549">
    <property type="entry name" value="YbeY_CS"/>
</dbReference>